<keyword evidence="15" id="KW-1185">Reference proteome</keyword>
<accession>A0A9P6VP13</accession>
<dbReference type="GO" id="GO:0005634">
    <property type="term" value="C:nucleus"/>
    <property type="evidence" value="ECO:0007669"/>
    <property type="project" value="UniProtKB-SubCell"/>
</dbReference>
<dbReference type="CDD" id="cd14342">
    <property type="entry name" value="UBA_TAP-C"/>
    <property type="match status" value="1"/>
</dbReference>
<comment type="subcellular location">
    <subcellularLocation>
        <location evidence="1">Nucleus</location>
    </subcellularLocation>
</comment>
<feature type="compositionally biased region" description="Basic and acidic residues" evidence="11">
    <location>
        <begin position="94"/>
        <end position="103"/>
    </location>
</feature>
<evidence type="ECO:0000256" key="10">
    <source>
        <dbReference type="ARBA" id="ARBA00069694"/>
    </source>
</evidence>
<dbReference type="GO" id="GO:0016973">
    <property type="term" value="P:poly(A)+ mRNA export from nucleus"/>
    <property type="evidence" value="ECO:0007669"/>
    <property type="project" value="TreeGrafter"/>
</dbReference>
<evidence type="ECO:0000256" key="7">
    <source>
        <dbReference type="ARBA" id="ARBA00022816"/>
    </source>
</evidence>
<dbReference type="SUPFAM" id="SSF54427">
    <property type="entry name" value="NTF2-like"/>
    <property type="match status" value="1"/>
</dbReference>
<dbReference type="Pfam" id="PF24048">
    <property type="entry name" value="LRR_NXF1-5"/>
    <property type="match status" value="1"/>
</dbReference>
<evidence type="ECO:0000256" key="8">
    <source>
        <dbReference type="ARBA" id="ARBA00023242"/>
    </source>
</evidence>
<protein>
    <recommendedName>
        <fullName evidence="10">mRNA export factor MEX67</fullName>
    </recommendedName>
</protein>
<dbReference type="Pfam" id="PF22602">
    <property type="entry name" value="NXF_NTF2"/>
    <property type="match status" value="1"/>
</dbReference>
<name>A0A9P6VP13_9HELO</name>
<keyword evidence="6" id="KW-0677">Repeat</keyword>
<feature type="domain" description="TAP-C" evidence="13">
    <location>
        <begin position="613"/>
        <end position="665"/>
    </location>
</feature>
<gene>
    <name evidence="14" type="ORF">D0Z07_2452</name>
</gene>
<dbReference type="InterPro" id="IPR057125">
    <property type="entry name" value="NXF1/2/3/5-like_LRR"/>
</dbReference>
<evidence type="ECO:0000259" key="13">
    <source>
        <dbReference type="PROSITE" id="PS51281"/>
    </source>
</evidence>
<evidence type="ECO:0000256" key="11">
    <source>
        <dbReference type="SAM" id="MobiDB-lite"/>
    </source>
</evidence>
<feature type="compositionally biased region" description="Low complexity" evidence="11">
    <location>
        <begin position="73"/>
        <end position="90"/>
    </location>
</feature>
<dbReference type="FunFam" id="3.10.450.50:FF:000013">
    <property type="entry name" value="mRNA export factor mex67"/>
    <property type="match status" value="1"/>
</dbReference>
<dbReference type="AlphaFoldDB" id="A0A9P6VP13"/>
<dbReference type="SUPFAM" id="SSF46934">
    <property type="entry name" value="UBA-like"/>
    <property type="match status" value="1"/>
</dbReference>
<feature type="domain" description="NTF2" evidence="12">
    <location>
        <begin position="410"/>
        <end position="584"/>
    </location>
</feature>
<evidence type="ECO:0000256" key="1">
    <source>
        <dbReference type="ARBA" id="ARBA00004123"/>
    </source>
</evidence>
<evidence type="ECO:0000256" key="3">
    <source>
        <dbReference type="ARBA" id="ARBA00022448"/>
    </source>
</evidence>
<dbReference type="Gene3D" id="3.80.10.10">
    <property type="entry name" value="Ribonuclease Inhibitor"/>
    <property type="match status" value="1"/>
</dbReference>
<feature type="region of interest" description="Disordered" evidence="11">
    <location>
        <begin position="1"/>
        <end position="103"/>
    </location>
</feature>
<keyword evidence="3" id="KW-0813">Transport</keyword>
<dbReference type="GO" id="GO:0003723">
    <property type="term" value="F:RNA binding"/>
    <property type="evidence" value="ECO:0007669"/>
    <property type="project" value="TreeGrafter"/>
</dbReference>
<dbReference type="InterPro" id="IPR001611">
    <property type="entry name" value="Leu-rich_rpt"/>
</dbReference>
<evidence type="ECO:0000313" key="15">
    <source>
        <dbReference type="Proteomes" id="UP000785200"/>
    </source>
</evidence>
<evidence type="ECO:0000259" key="12">
    <source>
        <dbReference type="PROSITE" id="PS50177"/>
    </source>
</evidence>
<evidence type="ECO:0000313" key="14">
    <source>
        <dbReference type="EMBL" id="KAG0651022.1"/>
    </source>
</evidence>
<dbReference type="InterPro" id="IPR005637">
    <property type="entry name" value="TAP_C_dom"/>
</dbReference>
<dbReference type="FunFam" id="3.80.10.10:FF:000296">
    <property type="entry name" value="mRNA export factor MEX67"/>
    <property type="match status" value="1"/>
</dbReference>
<evidence type="ECO:0000256" key="5">
    <source>
        <dbReference type="ARBA" id="ARBA00022614"/>
    </source>
</evidence>
<reference evidence="14" key="1">
    <citation type="submission" date="2019-07" db="EMBL/GenBank/DDBJ databases">
        <title>Hyphodiscus hymeniophilus genome sequencing and assembly.</title>
        <authorList>
            <person name="Kramer G."/>
            <person name="Nodwell J."/>
        </authorList>
    </citation>
    <scope>NUCLEOTIDE SEQUENCE</scope>
    <source>
        <strain evidence="14">ATCC 34498</strain>
    </source>
</reference>
<dbReference type="PROSITE" id="PS51281">
    <property type="entry name" value="TAP_C"/>
    <property type="match status" value="1"/>
</dbReference>
<dbReference type="SMART" id="SM00804">
    <property type="entry name" value="TAP_C"/>
    <property type="match status" value="1"/>
</dbReference>
<dbReference type="PROSITE" id="PS51450">
    <property type="entry name" value="LRR"/>
    <property type="match status" value="1"/>
</dbReference>
<comment type="similarity">
    <text evidence="2">Belongs to the NXF family.</text>
</comment>
<keyword evidence="4" id="KW-0963">Cytoplasm</keyword>
<dbReference type="InterPro" id="IPR030217">
    <property type="entry name" value="NXF_fam"/>
</dbReference>
<evidence type="ECO:0000256" key="2">
    <source>
        <dbReference type="ARBA" id="ARBA00009285"/>
    </source>
</evidence>
<keyword evidence="7" id="KW-0509">mRNA transport</keyword>
<proteinExistence type="inferred from homology"/>
<dbReference type="InterPro" id="IPR032675">
    <property type="entry name" value="LRR_dom_sf"/>
</dbReference>
<dbReference type="Gene3D" id="1.10.8.10">
    <property type="entry name" value="DNA helicase RuvA subunit, C-terminal domain"/>
    <property type="match status" value="1"/>
</dbReference>
<sequence length="667" mass="71969">MQRVSAPPRGPRSGGPTARGGGRGGIQKRTAGPRPVKVDKDGDLDMDAGVGAAGRGKSGKGRFESPVPSGPKGAVRGRAAGPARGGSTRATQHAIERGLRGEQVNVREGRLTTPGTTLQVEGLMSSKAASNSDGGLQSLEGFLERKASGRDSKSNRTVKIKKSHLRGDLVIITASQEDIEAMLKLDQFSFAGATLTIKPHEPAPPPRKEISEKTEGISPGTAEIKDKLKAILASRYDVDLKLLNLSSLGQDAGLLEMGLGSLDGKTTSKLFPALMVVCDSLFDSWKAKQEAIVSVTLAGNGLSNVTNVTALAQTFPDLKNLDLSGNNIAEIKGLESWRWKFRHLENLVLTGNPLETQTPNYNIEILKWYPKLLTLNGVQVRTPEQVAAATESINSPIPISGPDFRDVGQVGENFVRQFLPLYDSDRTALLSAFYDAQSCFSMSINMSAPRDRTHGSPIPPWAIYLPHSRNLTKINNINARMSRQYRGIDQIQKVWTDLPATRHPDISTQADKYLIECHPQPGLADPSGQSPHGVDGLLLIIHGEFEEEINSSDKGSRGFSRTFILGPGTPGGPPIRVVSDMMILRANSPLAVPSHPLNPTQSSMPAPGVSPEQHQETVTKQLVEKTGMTPEYAMLCLMETGWDLNKAFVAFNVNKVIPYGLLVQPVY</sequence>
<dbReference type="InterPro" id="IPR002075">
    <property type="entry name" value="NTF2_dom"/>
</dbReference>
<dbReference type="PROSITE" id="PS50177">
    <property type="entry name" value="NTF2_DOMAIN"/>
    <property type="match status" value="1"/>
</dbReference>
<comment type="function">
    <text evidence="9">Involved in the export of mRNA from the nucleus to the cytoplasm.</text>
</comment>
<dbReference type="InterPro" id="IPR009060">
    <property type="entry name" value="UBA-like_sf"/>
</dbReference>
<keyword evidence="8" id="KW-0539">Nucleus</keyword>
<evidence type="ECO:0000256" key="4">
    <source>
        <dbReference type="ARBA" id="ARBA00022490"/>
    </source>
</evidence>
<dbReference type="PANTHER" id="PTHR10662:SF22">
    <property type="entry name" value="NUCLEAR RNA EXPORT FACTOR 1"/>
    <property type="match status" value="1"/>
</dbReference>
<dbReference type="PANTHER" id="PTHR10662">
    <property type="entry name" value="NUCLEAR RNA EXPORT FACTOR"/>
    <property type="match status" value="1"/>
</dbReference>
<dbReference type="InterPro" id="IPR032710">
    <property type="entry name" value="NTF2-like_dom_sf"/>
</dbReference>
<comment type="caution">
    <text evidence="14">The sequence shown here is derived from an EMBL/GenBank/DDBJ whole genome shotgun (WGS) entry which is preliminary data.</text>
</comment>
<dbReference type="OrthoDB" id="25872at2759"/>
<dbReference type="InterPro" id="IPR018222">
    <property type="entry name" value="Nuclear_transport_factor_2_euk"/>
</dbReference>
<dbReference type="Pfam" id="PF03943">
    <property type="entry name" value="TAP_C"/>
    <property type="match status" value="1"/>
</dbReference>
<dbReference type="EMBL" id="VNKQ01000005">
    <property type="protein sequence ID" value="KAG0651022.1"/>
    <property type="molecule type" value="Genomic_DNA"/>
</dbReference>
<dbReference type="SUPFAM" id="SSF52058">
    <property type="entry name" value="L domain-like"/>
    <property type="match status" value="1"/>
</dbReference>
<evidence type="ECO:0000256" key="9">
    <source>
        <dbReference type="ARBA" id="ARBA00055253"/>
    </source>
</evidence>
<dbReference type="Gene3D" id="3.10.450.50">
    <property type="match status" value="1"/>
</dbReference>
<evidence type="ECO:0000256" key="6">
    <source>
        <dbReference type="ARBA" id="ARBA00022737"/>
    </source>
</evidence>
<keyword evidence="5" id="KW-0433">Leucine-rich repeat</keyword>
<dbReference type="Proteomes" id="UP000785200">
    <property type="component" value="Unassembled WGS sequence"/>
</dbReference>
<organism evidence="14 15">
    <name type="scientific">Hyphodiscus hymeniophilus</name>
    <dbReference type="NCBI Taxonomy" id="353542"/>
    <lineage>
        <taxon>Eukaryota</taxon>
        <taxon>Fungi</taxon>
        <taxon>Dikarya</taxon>
        <taxon>Ascomycota</taxon>
        <taxon>Pezizomycotina</taxon>
        <taxon>Leotiomycetes</taxon>
        <taxon>Helotiales</taxon>
        <taxon>Hyphodiscaceae</taxon>
        <taxon>Hyphodiscus</taxon>
    </lineage>
</organism>